<feature type="compositionally biased region" description="Pro residues" evidence="1">
    <location>
        <begin position="338"/>
        <end position="360"/>
    </location>
</feature>
<feature type="region of interest" description="Disordered" evidence="1">
    <location>
        <begin position="250"/>
        <end position="557"/>
    </location>
</feature>
<proteinExistence type="predicted"/>
<dbReference type="EMBL" id="GBEZ01021879">
    <property type="protein sequence ID" value="JAC64910.1"/>
    <property type="molecule type" value="Transcribed_RNA"/>
</dbReference>
<dbReference type="AlphaFoldDB" id="A0A061R2G9"/>
<feature type="compositionally biased region" description="Basic and acidic residues" evidence="1">
    <location>
        <begin position="524"/>
        <end position="535"/>
    </location>
</feature>
<feature type="compositionally biased region" description="Basic and acidic residues" evidence="1">
    <location>
        <begin position="408"/>
        <end position="499"/>
    </location>
</feature>
<sequence length="625" mass="67417">MESFGDEANSISEGEDILLFEEEEEASTLQSKDGVQETSLATSAVLVSSGISVGVEKAREDAENKSEDAPEPAGQIESRAPLPVCEGNKADTVELHPPEPTIAAAVTRKEPGAAGSSPIADGESSAEEGELVGESAADYFVFDSSTSSRQADVKPSPGARDLLHSRGSNVWPASTFGSRAGNNPPSQGYHQQASMDVGHWPMASSSGSGPAGHHQSSVMLSHQQLQPARGMAEEPYPAWVTSGQERVGPCGDPFMGWSRNPALSGNPSAPHLWNGPGGGRGPFTPPAPRAEFMPPVMAPPPPPPAPPPRRAEDNPLWQGKAPGMGPASVAPGTMVPAAPQPQPPAPLPPPRPPPPPPPPAAASAALLKPEASGPRQEAAPPQSSSLAQPADEEASRAKKKKRHKDKERHKSKDRGRDREREQRHRHRDEKLPRSEREKERSHRRDREDGLRRSDPEHRGSSKRPRELKERSSPREQSEAADRGRLGNERDLRRDPRVDADLFAGSHGDSISGLDSADAGPGVRPWDRRSHSEGRSGMRPMAEAPVAALEPSAVPGRDRFPRFRRRWHEERLAERAQHSAHALELEASPGGRGWRDGIGDRHSGGVERYPTPRRWERSAAELGWDD</sequence>
<feature type="compositionally biased region" description="Polar residues" evidence="1">
    <location>
        <begin position="166"/>
        <end position="194"/>
    </location>
</feature>
<feature type="compositionally biased region" description="Basic and acidic residues" evidence="1">
    <location>
        <begin position="592"/>
        <end position="604"/>
    </location>
</feature>
<feature type="compositionally biased region" description="Pro residues" evidence="1">
    <location>
        <begin position="296"/>
        <end position="308"/>
    </location>
</feature>
<feature type="region of interest" description="Disordered" evidence="1">
    <location>
        <begin position="57"/>
        <end position="83"/>
    </location>
</feature>
<feature type="compositionally biased region" description="Basic and acidic residues" evidence="1">
    <location>
        <begin position="57"/>
        <end position="68"/>
    </location>
</feature>
<feature type="region of interest" description="Disordered" evidence="1">
    <location>
        <begin position="106"/>
        <end position="132"/>
    </location>
</feature>
<reference evidence="2" key="1">
    <citation type="submission" date="2014-05" db="EMBL/GenBank/DDBJ databases">
        <title>The transcriptome of the halophilic microalga Tetraselmis sp. GSL018 isolated from the Great Salt Lake, Utah.</title>
        <authorList>
            <person name="Jinkerson R.E."/>
            <person name="D'Adamo S."/>
            <person name="Posewitz M.C."/>
        </authorList>
    </citation>
    <scope>NUCLEOTIDE SEQUENCE</scope>
    <source>
        <strain evidence="2">GSL018</strain>
    </source>
</reference>
<name>A0A061R2G9_9CHLO</name>
<evidence type="ECO:0000256" key="1">
    <source>
        <dbReference type="SAM" id="MobiDB-lite"/>
    </source>
</evidence>
<feature type="compositionally biased region" description="Basic and acidic residues" evidence="1">
    <location>
        <begin position="574"/>
        <end position="583"/>
    </location>
</feature>
<protein>
    <submittedName>
        <fullName evidence="2">Uncharacterized protein</fullName>
    </submittedName>
</protein>
<organism evidence="2">
    <name type="scientific">Tetraselmis sp. GSL018</name>
    <dbReference type="NCBI Taxonomy" id="582737"/>
    <lineage>
        <taxon>Eukaryota</taxon>
        <taxon>Viridiplantae</taxon>
        <taxon>Chlorophyta</taxon>
        <taxon>core chlorophytes</taxon>
        <taxon>Chlorodendrophyceae</taxon>
        <taxon>Chlorodendrales</taxon>
        <taxon>Chlorodendraceae</taxon>
        <taxon>Tetraselmis</taxon>
    </lineage>
</organism>
<accession>A0A061R2G9</accession>
<evidence type="ECO:0000313" key="2">
    <source>
        <dbReference type="EMBL" id="JAC64910.1"/>
    </source>
</evidence>
<feature type="region of interest" description="Disordered" evidence="1">
    <location>
        <begin position="144"/>
        <end position="232"/>
    </location>
</feature>
<feature type="compositionally biased region" description="Basic residues" evidence="1">
    <location>
        <begin position="397"/>
        <end position="407"/>
    </location>
</feature>
<gene>
    <name evidence="2" type="ORF">TSPGSL018_17257</name>
</gene>
<feature type="compositionally biased region" description="Low complexity" evidence="1">
    <location>
        <begin position="203"/>
        <end position="217"/>
    </location>
</feature>
<feature type="region of interest" description="Disordered" evidence="1">
    <location>
        <begin position="574"/>
        <end position="625"/>
    </location>
</feature>
<feature type="non-terminal residue" evidence="2">
    <location>
        <position position="625"/>
    </location>
</feature>